<evidence type="ECO:0000256" key="7">
    <source>
        <dbReference type="ARBA" id="ARBA00022840"/>
    </source>
</evidence>
<proteinExistence type="predicted"/>
<keyword evidence="5" id="KW-0547">Nucleotide-binding</keyword>
<dbReference type="Gene3D" id="3.30.565.10">
    <property type="entry name" value="Histidine kinase-like ATPase, C-terminal domain"/>
    <property type="match status" value="1"/>
</dbReference>
<dbReference type="GO" id="GO:0004673">
    <property type="term" value="F:protein histidine kinase activity"/>
    <property type="evidence" value="ECO:0007669"/>
    <property type="project" value="UniProtKB-EC"/>
</dbReference>
<evidence type="ECO:0000256" key="6">
    <source>
        <dbReference type="ARBA" id="ARBA00022777"/>
    </source>
</evidence>
<dbReference type="PROSITE" id="PS50109">
    <property type="entry name" value="HIS_KIN"/>
    <property type="match status" value="1"/>
</dbReference>
<dbReference type="RefSeq" id="WP_092592137.1">
    <property type="nucleotide sequence ID" value="NZ_FMWL01000016.1"/>
</dbReference>
<dbReference type="PANTHER" id="PTHR41523">
    <property type="entry name" value="TWO-COMPONENT SYSTEM SENSOR PROTEIN"/>
    <property type="match status" value="1"/>
</dbReference>
<evidence type="ECO:0000256" key="2">
    <source>
        <dbReference type="ARBA" id="ARBA00012438"/>
    </source>
</evidence>
<dbReference type="Gene3D" id="3.30.450.20">
    <property type="entry name" value="PAS domain"/>
    <property type="match status" value="1"/>
</dbReference>
<comment type="catalytic activity">
    <reaction evidence="1">
        <text>ATP + protein L-histidine = ADP + protein N-phospho-L-histidine.</text>
        <dbReference type="EC" id="2.7.13.3"/>
    </reaction>
</comment>
<evidence type="ECO:0000313" key="11">
    <source>
        <dbReference type="Proteomes" id="UP000199208"/>
    </source>
</evidence>
<dbReference type="SUPFAM" id="SSF55874">
    <property type="entry name" value="ATPase domain of HSP90 chaperone/DNA topoisomerase II/histidine kinase"/>
    <property type="match status" value="1"/>
</dbReference>
<keyword evidence="4" id="KW-0808">Transferase</keyword>
<feature type="domain" description="Histidine kinase" evidence="9">
    <location>
        <begin position="223"/>
        <end position="413"/>
    </location>
</feature>
<keyword evidence="11" id="KW-1185">Reference proteome</keyword>
<dbReference type="AlphaFoldDB" id="A0A1G5S4D4"/>
<dbReference type="PANTHER" id="PTHR41523:SF8">
    <property type="entry name" value="ETHYLENE RESPONSE SENSOR PROTEIN"/>
    <property type="match status" value="1"/>
</dbReference>
<gene>
    <name evidence="10" type="ORF">SAMN03080599_02565</name>
</gene>
<dbReference type="Pfam" id="PF07568">
    <property type="entry name" value="HisKA_2"/>
    <property type="match status" value="1"/>
</dbReference>
<keyword evidence="8" id="KW-0902">Two-component regulatory system</keyword>
<dbReference type="Proteomes" id="UP000199208">
    <property type="component" value="Unassembled WGS sequence"/>
</dbReference>
<keyword evidence="6 10" id="KW-0418">Kinase</keyword>
<dbReference type="GO" id="GO:0005524">
    <property type="term" value="F:ATP binding"/>
    <property type="evidence" value="ECO:0007669"/>
    <property type="project" value="UniProtKB-KW"/>
</dbReference>
<name>A0A1G5S4D4_9FIRM</name>
<evidence type="ECO:0000256" key="8">
    <source>
        <dbReference type="ARBA" id="ARBA00023012"/>
    </source>
</evidence>
<dbReference type="InterPro" id="IPR005467">
    <property type="entry name" value="His_kinase_dom"/>
</dbReference>
<dbReference type="InterPro" id="IPR011495">
    <property type="entry name" value="Sig_transdc_His_kin_sub2_dim/P"/>
</dbReference>
<accession>A0A1G5S4D4</accession>
<sequence length="413" mass="45524">MNSTTPEVSRQLCEDVVRLIADGWHPLLSCFQSMQLRVEGTLPVMLSSDSLERLDPSKEENGHALNIMMNGAFLGTFTATQREGSCTADAFLTHLDQAALLRLEDNPDLLLPNPQCLLDAAGEVVWRNGPMAEIARVSPEPLQELLRGFFNRQKRGVFNCQKHGAFDQKLPANGEALQVSEIEIRQYRMLAAQIPVRFADGHLHHFITLSDNAPDPKSAVIKEIHHRVKNNLQTIASLLRLQMRRVNSKKVENAFNESINRISSIALIHEELSRGGIDKINIKAATANIMEMVLTSMVPPGKNITGELSGSDLYQDADKASSLSLCITELIQNSVEHAFQMRKKGVIKVDISEVAGEAVITISDNGIGFGGKKSKSSLGLEIIEMITVEKLKGTFEIHGQINGTTSVIRFPLM</sequence>
<organism evidence="10 11">
    <name type="scientific">Acidaminobacter hydrogenoformans DSM 2784</name>
    <dbReference type="NCBI Taxonomy" id="1120920"/>
    <lineage>
        <taxon>Bacteria</taxon>
        <taxon>Bacillati</taxon>
        <taxon>Bacillota</taxon>
        <taxon>Clostridia</taxon>
        <taxon>Peptostreptococcales</taxon>
        <taxon>Acidaminobacteraceae</taxon>
        <taxon>Acidaminobacter</taxon>
    </lineage>
</organism>
<dbReference type="GO" id="GO:0000160">
    <property type="term" value="P:phosphorelay signal transduction system"/>
    <property type="evidence" value="ECO:0007669"/>
    <property type="project" value="UniProtKB-KW"/>
</dbReference>
<keyword evidence="3" id="KW-0597">Phosphoprotein</keyword>
<dbReference type="EC" id="2.7.13.3" evidence="2"/>
<dbReference type="STRING" id="1120920.SAMN03080599_02565"/>
<protein>
    <recommendedName>
        <fullName evidence="2">histidine kinase</fullName>
        <ecNumber evidence="2">2.7.13.3</ecNumber>
    </recommendedName>
</protein>
<evidence type="ECO:0000256" key="5">
    <source>
        <dbReference type="ARBA" id="ARBA00022741"/>
    </source>
</evidence>
<evidence type="ECO:0000259" key="9">
    <source>
        <dbReference type="PROSITE" id="PS50109"/>
    </source>
</evidence>
<evidence type="ECO:0000256" key="4">
    <source>
        <dbReference type="ARBA" id="ARBA00022679"/>
    </source>
</evidence>
<dbReference type="Pfam" id="PF02518">
    <property type="entry name" value="HATPase_c"/>
    <property type="match status" value="1"/>
</dbReference>
<dbReference type="InterPro" id="IPR036890">
    <property type="entry name" value="HATPase_C_sf"/>
</dbReference>
<reference evidence="10 11" key="1">
    <citation type="submission" date="2016-10" db="EMBL/GenBank/DDBJ databases">
        <authorList>
            <person name="de Groot N.N."/>
        </authorList>
    </citation>
    <scope>NUCLEOTIDE SEQUENCE [LARGE SCALE GENOMIC DNA]</scope>
    <source>
        <strain evidence="10 11">DSM 2784</strain>
    </source>
</reference>
<dbReference type="EMBL" id="FMWL01000016">
    <property type="protein sequence ID" value="SCZ81017.1"/>
    <property type="molecule type" value="Genomic_DNA"/>
</dbReference>
<evidence type="ECO:0000313" key="10">
    <source>
        <dbReference type="EMBL" id="SCZ81017.1"/>
    </source>
</evidence>
<dbReference type="InterPro" id="IPR003594">
    <property type="entry name" value="HATPase_dom"/>
</dbReference>
<evidence type="ECO:0000256" key="3">
    <source>
        <dbReference type="ARBA" id="ARBA00022553"/>
    </source>
</evidence>
<keyword evidence="7" id="KW-0067">ATP-binding</keyword>
<evidence type="ECO:0000256" key="1">
    <source>
        <dbReference type="ARBA" id="ARBA00000085"/>
    </source>
</evidence>